<dbReference type="AlphaFoldDB" id="A0A6V8KVF2"/>
<keyword evidence="3" id="KW-0808">Transferase</keyword>
<dbReference type="SUPFAM" id="SSF52540">
    <property type="entry name" value="P-loop containing nucleoside triphosphate hydrolases"/>
    <property type="match status" value="1"/>
</dbReference>
<dbReference type="Gene3D" id="3.40.50.300">
    <property type="entry name" value="P-loop containing nucleotide triphosphate hydrolases"/>
    <property type="match status" value="2"/>
</dbReference>
<accession>A0A6V8KVF2</accession>
<proteinExistence type="inferred from homology"/>
<dbReference type="PANTHER" id="PTHR30486">
    <property type="entry name" value="TWITCHING MOTILITY PROTEIN PILT"/>
    <property type="match status" value="1"/>
</dbReference>
<feature type="domain" description="Bacterial type II secretion system protein E" evidence="2">
    <location>
        <begin position="95"/>
        <end position="263"/>
    </location>
</feature>
<comment type="caution">
    <text evidence="3">The sequence shown here is derived from an EMBL/GenBank/DDBJ whole genome shotgun (WGS) entry which is preliminary data.</text>
</comment>
<reference evidence="3 4" key="2">
    <citation type="submission" date="2020-03" db="EMBL/GenBank/DDBJ databases">
        <authorList>
            <person name="Ichikawa N."/>
            <person name="Kimura A."/>
            <person name="Kitahashi Y."/>
            <person name="Uohara A."/>
        </authorList>
    </citation>
    <scope>NUCLEOTIDE SEQUENCE [LARGE SCALE GENOMIC DNA]</scope>
    <source>
        <strain evidence="3 4">NBRC 108639</strain>
    </source>
</reference>
<protein>
    <submittedName>
        <fullName evidence="3">Protein kinase</fullName>
    </submittedName>
</protein>
<dbReference type="EMBL" id="BLPF01000004">
    <property type="protein sequence ID" value="GFJ85806.1"/>
    <property type="molecule type" value="Genomic_DNA"/>
</dbReference>
<comment type="similarity">
    <text evidence="1">Belongs to the GSP E family.</text>
</comment>
<dbReference type="GO" id="GO:0016301">
    <property type="term" value="F:kinase activity"/>
    <property type="evidence" value="ECO:0007669"/>
    <property type="project" value="UniProtKB-KW"/>
</dbReference>
<evidence type="ECO:0000313" key="4">
    <source>
        <dbReference type="Proteomes" id="UP000482800"/>
    </source>
</evidence>
<keyword evidence="4" id="KW-1185">Reference proteome</keyword>
<dbReference type="GO" id="GO:0016887">
    <property type="term" value="F:ATP hydrolysis activity"/>
    <property type="evidence" value="ECO:0007669"/>
    <property type="project" value="InterPro"/>
</dbReference>
<reference evidence="3 4" key="1">
    <citation type="submission" date="2020-03" db="EMBL/GenBank/DDBJ databases">
        <title>Whole genome shotgun sequence of Phytohabitans houttuyneae NBRC 108639.</title>
        <authorList>
            <person name="Komaki H."/>
            <person name="Tamura T."/>
        </authorList>
    </citation>
    <scope>NUCLEOTIDE SEQUENCE [LARGE SCALE GENOMIC DNA]</scope>
    <source>
        <strain evidence="3 4">NBRC 108639</strain>
    </source>
</reference>
<dbReference type="Pfam" id="PF00437">
    <property type="entry name" value="T2SSE"/>
    <property type="match status" value="1"/>
</dbReference>
<dbReference type="InterPro" id="IPR050921">
    <property type="entry name" value="T4SS_GSP_E_ATPase"/>
</dbReference>
<keyword evidence="3" id="KW-0418">Kinase</keyword>
<dbReference type="PANTHER" id="PTHR30486:SF6">
    <property type="entry name" value="TYPE IV PILUS RETRACTATION ATPASE PILT"/>
    <property type="match status" value="1"/>
</dbReference>
<evidence type="ECO:0000256" key="1">
    <source>
        <dbReference type="ARBA" id="ARBA00006611"/>
    </source>
</evidence>
<dbReference type="Gene3D" id="3.30.450.380">
    <property type="match status" value="1"/>
</dbReference>
<evidence type="ECO:0000259" key="2">
    <source>
        <dbReference type="Pfam" id="PF00437"/>
    </source>
</evidence>
<dbReference type="InterPro" id="IPR027417">
    <property type="entry name" value="P-loop_NTPase"/>
</dbReference>
<evidence type="ECO:0000313" key="3">
    <source>
        <dbReference type="EMBL" id="GFJ85806.1"/>
    </source>
</evidence>
<organism evidence="3 4">
    <name type="scientific">Phytohabitans houttuyneae</name>
    <dbReference type="NCBI Taxonomy" id="1076126"/>
    <lineage>
        <taxon>Bacteria</taxon>
        <taxon>Bacillati</taxon>
        <taxon>Actinomycetota</taxon>
        <taxon>Actinomycetes</taxon>
        <taxon>Micromonosporales</taxon>
        <taxon>Micromonosporaceae</taxon>
    </lineage>
</organism>
<dbReference type="Proteomes" id="UP000482800">
    <property type="component" value="Unassembled WGS sequence"/>
</dbReference>
<name>A0A6V8KVF2_9ACTN</name>
<sequence length="398" mass="43028">MPEPTLAPPVNAAGPIDPHLVVRLLRRVSARLSAVGRPVAGAERGPLVAGLIAAVLDEHVHELIEAGQPRLEPHVEARLARQLRDALTGLGGFQPLLDDPEIENISAQGCDRVFVRYRGGRRARVPAVAASDDELIELVRATAAHAGIEERRFDRGCPRLSVRLPDGSRMFAVGWVTERPCVSIRRHGLLDADLNDLCRLGTISTAQAHLLAALVRARRNIAVSGGTDSGKTTFARALATNFDFHEHIVVIEDVTELALDQDERRHPDVVVMQTREPNIEGQGGVDFTIHSSSSRQVPARLATYAIQAVERLAFEATYALVAAAVHVIVHLEKLRDGTRVLSSLREVVGFDNGQVVTNEVYRPGPDKRGVPAAPVRASTMDALIAAGLDPEILAAEGW</sequence>
<dbReference type="InterPro" id="IPR001482">
    <property type="entry name" value="T2SS/T4SS_dom"/>
</dbReference>
<dbReference type="RefSeq" id="WP_173071061.1">
    <property type="nucleotide sequence ID" value="NZ_BAABGO010000002.1"/>
</dbReference>
<gene>
    <name evidence="3" type="ORF">Phou_099860</name>
</gene>